<proteinExistence type="predicted"/>
<dbReference type="EMBL" id="CACVAR010000220">
    <property type="protein sequence ID" value="CAA6812727.1"/>
    <property type="molecule type" value="Genomic_DNA"/>
</dbReference>
<evidence type="ECO:0000313" key="1">
    <source>
        <dbReference type="EMBL" id="CAA6812727.1"/>
    </source>
</evidence>
<dbReference type="AlphaFoldDB" id="A0A6S6TCU2"/>
<gene>
    <name evidence="1" type="ORF">HELGO_WM41903</name>
</gene>
<protein>
    <submittedName>
        <fullName evidence="1">Ribonuclease I</fullName>
    </submittedName>
</protein>
<feature type="non-terminal residue" evidence="1">
    <location>
        <position position="72"/>
    </location>
</feature>
<accession>A0A6S6TCU2</accession>
<sequence>MLVLPLLLVAKKSKVYETAMLECPAYNNMKRTINSNDIQLEMGKKYRVLQKNKGQVLILLEGQRVAQRWVKE</sequence>
<reference evidence="1" key="1">
    <citation type="submission" date="2020-01" db="EMBL/GenBank/DDBJ databases">
        <authorList>
            <person name="Meier V. D."/>
            <person name="Meier V D."/>
        </authorList>
    </citation>
    <scope>NUCLEOTIDE SEQUENCE</scope>
    <source>
        <strain evidence="1">HLG_WM_MAG_03</strain>
    </source>
</reference>
<organism evidence="1">
    <name type="scientific">uncultured Sulfurovum sp</name>
    <dbReference type="NCBI Taxonomy" id="269237"/>
    <lineage>
        <taxon>Bacteria</taxon>
        <taxon>Pseudomonadati</taxon>
        <taxon>Campylobacterota</taxon>
        <taxon>Epsilonproteobacteria</taxon>
        <taxon>Campylobacterales</taxon>
        <taxon>Sulfurovaceae</taxon>
        <taxon>Sulfurovum</taxon>
        <taxon>environmental samples</taxon>
    </lineage>
</organism>
<name>A0A6S6TCU2_9BACT</name>